<organism evidence="1 2">
    <name type="scientific">Hyaloperonospora arabidopsidis (strain Emoy2)</name>
    <name type="common">Downy mildew agent</name>
    <name type="synonym">Peronospora arabidopsidis</name>
    <dbReference type="NCBI Taxonomy" id="559515"/>
    <lineage>
        <taxon>Eukaryota</taxon>
        <taxon>Sar</taxon>
        <taxon>Stramenopiles</taxon>
        <taxon>Oomycota</taxon>
        <taxon>Peronosporomycetes</taxon>
        <taxon>Peronosporales</taxon>
        <taxon>Peronosporaceae</taxon>
        <taxon>Hyaloperonospora</taxon>
    </lineage>
</organism>
<evidence type="ECO:0000313" key="1">
    <source>
        <dbReference type="EnsemblProtists" id="HpaP813421"/>
    </source>
</evidence>
<dbReference type="EnsemblProtists" id="HpaT813421">
    <property type="protein sequence ID" value="HpaP813421"/>
    <property type="gene ID" value="HpaG813421"/>
</dbReference>
<dbReference type="InParanoid" id="M4C2V5"/>
<proteinExistence type="predicted"/>
<sequence length="54" mass="5962">MKNAAQRTFNGRDYRAPSIRRLSTSNSKNIVDDAFNALSTTSVCGRSCVENIHS</sequence>
<accession>M4C2V5</accession>
<dbReference type="Proteomes" id="UP000011713">
    <property type="component" value="Unassembled WGS sequence"/>
</dbReference>
<evidence type="ECO:0000313" key="2">
    <source>
        <dbReference type="Proteomes" id="UP000011713"/>
    </source>
</evidence>
<reference evidence="1" key="2">
    <citation type="submission" date="2015-06" db="UniProtKB">
        <authorList>
            <consortium name="EnsemblProtists"/>
        </authorList>
    </citation>
    <scope>IDENTIFICATION</scope>
    <source>
        <strain evidence="1">Emoy2</strain>
    </source>
</reference>
<name>M4C2V5_HYAAE</name>
<keyword evidence="2" id="KW-1185">Reference proteome</keyword>
<reference evidence="2" key="1">
    <citation type="journal article" date="2010" name="Science">
        <title>Signatures of adaptation to obligate biotrophy in the Hyaloperonospora arabidopsidis genome.</title>
        <authorList>
            <person name="Baxter L."/>
            <person name="Tripathy S."/>
            <person name="Ishaque N."/>
            <person name="Boot N."/>
            <person name="Cabral A."/>
            <person name="Kemen E."/>
            <person name="Thines M."/>
            <person name="Ah-Fong A."/>
            <person name="Anderson R."/>
            <person name="Badejoko W."/>
            <person name="Bittner-Eddy P."/>
            <person name="Boore J.L."/>
            <person name="Chibucos M.C."/>
            <person name="Coates M."/>
            <person name="Dehal P."/>
            <person name="Delehaunty K."/>
            <person name="Dong S."/>
            <person name="Downton P."/>
            <person name="Dumas B."/>
            <person name="Fabro G."/>
            <person name="Fronick C."/>
            <person name="Fuerstenberg S.I."/>
            <person name="Fulton L."/>
            <person name="Gaulin E."/>
            <person name="Govers F."/>
            <person name="Hughes L."/>
            <person name="Humphray S."/>
            <person name="Jiang R.H."/>
            <person name="Judelson H."/>
            <person name="Kamoun S."/>
            <person name="Kyung K."/>
            <person name="Meijer H."/>
            <person name="Minx P."/>
            <person name="Morris P."/>
            <person name="Nelson J."/>
            <person name="Phuntumart V."/>
            <person name="Qutob D."/>
            <person name="Rehmany A."/>
            <person name="Rougon-Cardoso A."/>
            <person name="Ryden P."/>
            <person name="Torto-Alalibo T."/>
            <person name="Studholme D."/>
            <person name="Wang Y."/>
            <person name="Win J."/>
            <person name="Wood J."/>
            <person name="Clifton S.W."/>
            <person name="Rogers J."/>
            <person name="Van den Ackerveken G."/>
            <person name="Jones J.D."/>
            <person name="McDowell J.M."/>
            <person name="Beynon J."/>
            <person name="Tyler B.M."/>
        </authorList>
    </citation>
    <scope>NUCLEOTIDE SEQUENCE [LARGE SCALE GENOMIC DNA]</scope>
    <source>
        <strain evidence="2">Emoy2</strain>
    </source>
</reference>
<dbReference type="AlphaFoldDB" id="M4C2V5"/>
<protein>
    <submittedName>
        <fullName evidence="1">Uncharacterized protein</fullName>
    </submittedName>
</protein>
<dbReference type="HOGENOM" id="CLU_3054442_0_0_1"/>
<dbReference type="EMBL" id="JH598141">
    <property type="status" value="NOT_ANNOTATED_CDS"/>
    <property type="molecule type" value="Genomic_DNA"/>
</dbReference>
<dbReference type="VEuPathDB" id="FungiDB:HpaG813421"/>